<evidence type="ECO:0000313" key="5">
    <source>
        <dbReference type="Proteomes" id="UP000198215"/>
    </source>
</evidence>
<gene>
    <name evidence="4" type="ORF">GA0070614_0576</name>
</gene>
<protein>
    <submittedName>
        <fullName evidence="4">Alpha/beta hydrolase family protein</fullName>
    </submittedName>
</protein>
<dbReference type="Gene3D" id="3.40.50.1820">
    <property type="entry name" value="alpha/beta hydrolase"/>
    <property type="match status" value="1"/>
</dbReference>
<dbReference type="OrthoDB" id="4298576at2"/>
<feature type="region of interest" description="Disordered" evidence="1">
    <location>
        <begin position="455"/>
        <end position="475"/>
    </location>
</feature>
<name>A0A1C5GYN4_9ACTN</name>
<keyword evidence="2" id="KW-0472">Membrane</keyword>
<evidence type="ECO:0000256" key="1">
    <source>
        <dbReference type="SAM" id="MobiDB-lite"/>
    </source>
</evidence>
<dbReference type="AlphaFoldDB" id="A0A1C5GYN4"/>
<accession>A0A1C5GYN4</accession>
<proteinExistence type="predicted"/>
<keyword evidence="4" id="KW-0378">Hydrolase</keyword>
<dbReference type="RefSeq" id="WP_157744908.1">
    <property type="nucleotide sequence ID" value="NZ_LT607753.1"/>
</dbReference>
<feature type="domain" description="AB hydrolase-1" evidence="3">
    <location>
        <begin position="112"/>
        <end position="263"/>
    </location>
</feature>
<keyword evidence="5" id="KW-1185">Reference proteome</keyword>
<sequence>MERGERRRLTRRQVLTGIAGTGVGAVGAAALAGVFLGRDRATANPLLVENQTLPITSNLWANQGQPAFLHVRRFLAPGPVPPPDREQVVMVAGRTSPALVSFDLQSDKPGPPYSWARVLAEAGFDVWVMDFQGMGLSSRPDVMNDKCNVLRGQQPVLGVNCPPSYAGPLGNSHSDWQELHTVVEHVRFQTAKPNQLQQKRVILVGYSAGAFAVGPYAIHQPGKVKGILLLAPIFPPQGRSRHPQIATETLYPLKPVPAPTTPEAFFGAPMGIGTKNPVIVDGRWIPGTGLALKSDCGGDPSVVDDIWRAMRENDPEGAKWSSALAPEGVYRHRGFPLWWGWNDAVAANGGRSFLPEVPPVLGHDTPVCVIDGEDDGVANFTGDTGGQGEFRVRALYDAISGPRKLYYKVACAGHLLMWEGRRDRLHQLSVEWLRGFTAGGLPGQTGAFYVPLAGPPQPMGIESRPRPRVPLPPGR</sequence>
<dbReference type="InterPro" id="IPR029058">
    <property type="entry name" value="AB_hydrolase_fold"/>
</dbReference>
<dbReference type="EMBL" id="LT607753">
    <property type="protein sequence ID" value="SCG38912.1"/>
    <property type="molecule type" value="Genomic_DNA"/>
</dbReference>
<dbReference type="InterPro" id="IPR006311">
    <property type="entry name" value="TAT_signal"/>
</dbReference>
<feature type="transmembrane region" description="Helical" evidence="2">
    <location>
        <begin position="12"/>
        <end position="36"/>
    </location>
</feature>
<evidence type="ECO:0000313" key="4">
    <source>
        <dbReference type="EMBL" id="SCG38912.1"/>
    </source>
</evidence>
<keyword evidence="2" id="KW-0812">Transmembrane</keyword>
<organism evidence="4 5">
    <name type="scientific">Micromonospora coxensis</name>
    <dbReference type="NCBI Taxonomy" id="356852"/>
    <lineage>
        <taxon>Bacteria</taxon>
        <taxon>Bacillati</taxon>
        <taxon>Actinomycetota</taxon>
        <taxon>Actinomycetes</taxon>
        <taxon>Micromonosporales</taxon>
        <taxon>Micromonosporaceae</taxon>
        <taxon>Micromonospora</taxon>
    </lineage>
</organism>
<dbReference type="InterPro" id="IPR000073">
    <property type="entry name" value="AB_hydrolase_1"/>
</dbReference>
<evidence type="ECO:0000256" key="2">
    <source>
        <dbReference type="SAM" id="Phobius"/>
    </source>
</evidence>
<dbReference type="Pfam" id="PF00561">
    <property type="entry name" value="Abhydrolase_1"/>
    <property type="match status" value="1"/>
</dbReference>
<evidence type="ECO:0000259" key="3">
    <source>
        <dbReference type="Pfam" id="PF00561"/>
    </source>
</evidence>
<dbReference type="GO" id="GO:0016787">
    <property type="term" value="F:hydrolase activity"/>
    <property type="evidence" value="ECO:0007669"/>
    <property type="project" value="UniProtKB-KW"/>
</dbReference>
<dbReference type="SUPFAM" id="SSF53474">
    <property type="entry name" value="alpha/beta-Hydrolases"/>
    <property type="match status" value="1"/>
</dbReference>
<dbReference type="PROSITE" id="PS51318">
    <property type="entry name" value="TAT"/>
    <property type="match status" value="1"/>
</dbReference>
<dbReference type="Proteomes" id="UP000198215">
    <property type="component" value="Chromosome I"/>
</dbReference>
<reference evidence="5" key="1">
    <citation type="submission" date="2016-06" db="EMBL/GenBank/DDBJ databases">
        <authorList>
            <person name="Varghese N."/>
            <person name="Submissions Spin"/>
        </authorList>
    </citation>
    <scope>NUCLEOTIDE SEQUENCE [LARGE SCALE GENOMIC DNA]</scope>
    <source>
        <strain evidence="5">DSM 45161</strain>
    </source>
</reference>
<keyword evidence="2" id="KW-1133">Transmembrane helix</keyword>